<dbReference type="GO" id="GO:0005524">
    <property type="term" value="F:ATP binding"/>
    <property type="evidence" value="ECO:0007669"/>
    <property type="project" value="UniProtKB-UniRule"/>
</dbReference>
<feature type="domain" description="AGC-kinase C-terminal" evidence="15">
    <location>
        <begin position="303"/>
        <end position="371"/>
    </location>
</feature>
<feature type="binding site" evidence="12">
    <location>
        <position position="464"/>
    </location>
    <ligand>
        <name>ATP</name>
        <dbReference type="ChEBI" id="CHEBI:30616"/>
    </ligand>
</feature>
<dbReference type="Proteomes" id="UP000759131">
    <property type="component" value="Unassembled WGS sequence"/>
</dbReference>
<dbReference type="InterPro" id="IPR000961">
    <property type="entry name" value="AGC-kinase_C"/>
</dbReference>
<comment type="catalytic activity">
    <reaction evidence="11">
        <text>L-seryl-[protein] + ATP = O-phospho-L-seryl-[protein] + ADP + H(+)</text>
        <dbReference type="Rhea" id="RHEA:17989"/>
        <dbReference type="Rhea" id="RHEA-COMP:9863"/>
        <dbReference type="Rhea" id="RHEA-COMP:11604"/>
        <dbReference type="ChEBI" id="CHEBI:15378"/>
        <dbReference type="ChEBI" id="CHEBI:29999"/>
        <dbReference type="ChEBI" id="CHEBI:30616"/>
        <dbReference type="ChEBI" id="CHEBI:83421"/>
        <dbReference type="ChEBI" id="CHEBI:456216"/>
        <dbReference type="EC" id="2.7.11.1"/>
    </reaction>
</comment>
<evidence type="ECO:0000313" key="17">
    <source>
        <dbReference type="Proteomes" id="UP000759131"/>
    </source>
</evidence>
<dbReference type="OrthoDB" id="63267at2759"/>
<evidence type="ECO:0000256" key="7">
    <source>
        <dbReference type="ARBA" id="ARBA00022741"/>
    </source>
</evidence>
<dbReference type="FunFam" id="1.10.510.10:FF:000157">
    <property type="entry name" value="Ribosomal protein S6 kinase"/>
    <property type="match status" value="1"/>
</dbReference>
<keyword evidence="6" id="KW-0677">Repeat</keyword>
<dbReference type="GO" id="GO:0004674">
    <property type="term" value="F:protein serine/threonine kinase activity"/>
    <property type="evidence" value="ECO:0007669"/>
    <property type="project" value="UniProtKB-KW"/>
</dbReference>
<feature type="region of interest" description="Disordered" evidence="13">
    <location>
        <begin position="1"/>
        <end position="66"/>
    </location>
</feature>
<proteinExistence type="predicted"/>
<dbReference type="Pfam" id="PF00433">
    <property type="entry name" value="Pkinase_C"/>
    <property type="match status" value="1"/>
</dbReference>
<keyword evidence="4" id="KW-0597">Phosphoprotein</keyword>
<evidence type="ECO:0000256" key="8">
    <source>
        <dbReference type="ARBA" id="ARBA00022777"/>
    </source>
</evidence>
<dbReference type="EMBL" id="OC854641">
    <property type="protein sequence ID" value="CAD7619846.1"/>
    <property type="molecule type" value="Genomic_DNA"/>
</dbReference>
<sequence>MDTPSTSGFKRPIGKQTSDPNTGSQSTHPKTSQLSDKPELAMDSEDREDRDEIEWDICDESDDGVDGDEGEVVMVTHELHDVNLSGRGRVDMSNFELLKVLGTGAYGKTILFWLDYVSGGELFTHLYQRDHFNEDEVRIYIGEIILALEHLHKLGIIYRDIKLENILLDSEGHIVLTDFGLSKEFLPHETDLRTYSFCGTIEYMAPEVVRGGSTGHDFSVDWWSVGVLTYELLTGASPFTVEGEKNTQQEISRRILKSHPPIPEHLSYEVQDLIRHTLVKDPRKRLGGGVNDALEIKNHPFFKSINWEELANRRIKAPFVPKITGELDVSNFAEEFTSMIPTDSPAVIPANDEKIFKGYSYVAPSVLFSENIISDDIFLDRTHFHHKKSLFSSTNTNTNTNCKDLLNAQTDDKDISQLLASKFKNSSFFQNYDLKINAGILGDGSFSVCRKCVHKKTGIEYAVKIVSRKIDTSREIQLLRSCQGHPNVVNLMDVFQDEVHTYIVMELCGGGELLDKIRKKDRFTEVEAGHIFRGLASAVAFMHSKGIVHRDLKPENLLFVNDSPTSEVKVVDFGFARYQPTDNQLMKTPCFTLNYAAPEVLKQALNTKTDAGYDASCDMWSLGVILFTMLSGSVPFQSYSREASAAAIMQRIREGEFSFSAPQWDLVSTQAKNVIKGLLTVDPKQRITMNDMLSHPWVVGQLKGGYSNTPLMTPDVLSSHSSTTRATETAIKATFDAFHMARLEGFRLLDVSAAPLAQRRKLKKSSTDARSSSCSSNSSISGTRSHGNSSSSSSSTSQRTHSSLTTPTSLRPTSDVSDSVFNYSESKVSAYLSGLPTISDSTEAQLLLSHNLFFAEDPITSSTFSAINPFLDNNNNNSTLLCPSISASVASTPSIASNVSTLSSLSSKRERDESCEIVDEYLSTSNTNTTTNTTITSSPNNTITSSPNNAITSSSISSTNNSSSAQTKRKRLKTIVID</sequence>
<dbReference type="PROSITE" id="PS00108">
    <property type="entry name" value="PROTEIN_KINASE_ST"/>
    <property type="match status" value="2"/>
</dbReference>
<evidence type="ECO:0000313" key="16">
    <source>
        <dbReference type="EMBL" id="CAD7619846.1"/>
    </source>
</evidence>
<name>A0A7R9KBX9_9ACAR</name>
<dbReference type="Gene3D" id="1.10.510.10">
    <property type="entry name" value="Transferase(Phosphotransferase) domain 1"/>
    <property type="match status" value="2"/>
</dbReference>
<reference evidence="16" key="1">
    <citation type="submission" date="2020-11" db="EMBL/GenBank/DDBJ databases">
        <authorList>
            <person name="Tran Van P."/>
        </authorList>
    </citation>
    <scope>NUCLEOTIDE SEQUENCE</scope>
</reference>
<dbReference type="EC" id="2.7.11.1" evidence="2"/>
<feature type="compositionally biased region" description="Low complexity" evidence="13">
    <location>
        <begin position="768"/>
        <end position="814"/>
    </location>
</feature>
<dbReference type="SMART" id="SM00220">
    <property type="entry name" value="S_TKc"/>
    <property type="match status" value="2"/>
</dbReference>
<dbReference type="SMART" id="SM00133">
    <property type="entry name" value="S_TK_X"/>
    <property type="match status" value="1"/>
</dbReference>
<dbReference type="SUPFAM" id="SSF56112">
    <property type="entry name" value="Protein kinase-like (PK-like)"/>
    <property type="match status" value="2"/>
</dbReference>
<evidence type="ECO:0000256" key="11">
    <source>
        <dbReference type="ARBA" id="ARBA00048679"/>
    </source>
</evidence>
<feature type="compositionally biased region" description="Low complexity" evidence="13">
    <location>
        <begin position="927"/>
        <end position="965"/>
    </location>
</feature>
<dbReference type="PROSITE" id="PS51285">
    <property type="entry name" value="AGC_KINASE_CTER"/>
    <property type="match status" value="1"/>
</dbReference>
<evidence type="ECO:0000256" key="5">
    <source>
        <dbReference type="ARBA" id="ARBA00022679"/>
    </source>
</evidence>
<dbReference type="InterPro" id="IPR008271">
    <property type="entry name" value="Ser/Thr_kinase_AS"/>
</dbReference>
<evidence type="ECO:0000256" key="6">
    <source>
        <dbReference type="ARBA" id="ARBA00022737"/>
    </source>
</evidence>
<keyword evidence="17" id="KW-1185">Reference proteome</keyword>
<evidence type="ECO:0000259" key="14">
    <source>
        <dbReference type="PROSITE" id="PS50011"/>
    </source>
</evidence>
<comment type="cofactor">
    <cofactor evidence="1">
        <name>Mg(2+)</name>
        <dbReference type="ChEBI" id="CHEBI:18420"/>
    </cofactor>
</comment>
<evidence type="ECO:0000256" key="3">
    <source>
        <dbReference type="ARBA" id="ARBA00022527"/>
    </source>
</evidence>
<dbReference type="InterPro" id="IPR011009">
    <property type="entry name" value="Kinase-like_dom_sf"/>
</dbReference>
<dbReference type="PROSITE" id="PS00107">
    <property type="entry name" value="PROTEIN_KINASE_ATP"/>
    <property type="match status" value="1"/>
</dbReference>
<keyword evidence="3" id="KW-0723">Serine/threonine-protein kinase</keyword>
<feature type="domain" description="Protein kinase" evidence="14">
    <location>
        <begin position="435"/>
        <end position="698"/>
    </location>
</feature>
<protein>
    <recommendedName>
        <fullName evidence="2">non-specific serine/threonine protein kinase</fullName>
        <ecNumber evidence="2">2.7.11.1</ecNumber>
    </recommendedName>
</protein>
<keyword evidence="7 12" id="KW-0547">Nucleotide-binding</keyword>
<dbReference type="InterPro" id="IPR017441">
    <property type="entry name" value="Protein_kinase_ATP_BS"/>
</dbReference>
<comment type="catalytic activity">
    <reaction evidence="10">
        <text>L-threonyl-[protein] + ATP = O-phospho-L-threonyl-[protein] + ADP + H(+)</text>
        <dbReference type="Rhea" id="RHEA:46608"/>
        <dbReference type="Rhea" id="RHEA-COMP:11060"/>
        <dbReference type="Rhea" id="RHEA-COMP:11605"/>
        <dbReference type="ChEBI" id="CHEBI:15378"/>
        <dbReference type="ChEBI" id="CHEBI:30013"/>
        <dbReference type="ChEBI" id="CHEBI:30616"/>
        <dbReference type="ChEBI" id="CHEBI:61977"/>
        <dbReference type="ChEBI" id="CHEBI:456216"/>
        <dbReference type="EC" id="2.7.11.1"/>
    </reaction>
</comment>
<feature type="compositionally biased region" description="Acidic residues" evidence="13">
    <location>
        <begin position="42"/>
        <end position="66"/>
    </location>
</feature>
<evidence type="ECO:0000256" key="10">
    <source>
        <dbReference type="ARBA" id="ARBA00047899"/>
    </source>
</evidence>
<dbReference type="EMBL" id="CAJPIZ010000066">
    <property type="protein sequence ID" value="CAG2100276.1"/>
    <property type="molecule type" value="Genomic_DNA"/>
</dbReference>
<dbReference type="FunFam" id="1.10.510.10:FF:000109">
    <property type="entry name" value="Ribosomal protein S6 kinase"/>
    <property type="match status" value="1"/>
</dbReference>
<evidence type="ECO:0000256" key="2">
    <source>
        <dbReference type="ARBA" id="ARBA00012513"/>
    </source>
</evidence>
<evidence type="ECO:0000259" key="15">
    <source>
        <dbReference type="PROSITE" id="PS51285"/>
    </source>
</evidence>
<accession>A0A7R9KBX9</accession>
<evidence type="ECO:0000256" key="12">
    <source>
        <dbReference type="PROSITE-ProRule" id="PRU10141"/>
    </source>
</evidence>
<evidence type="ECO:0000256" key="1">
    <source>
        <dbReference type="ARBA" id="ARBA00001946"/>
    </source>
</evidence>
<keyword evidence="8" id="KW-0418">Kinase</keyword>
<dbReference type="Pfam" id="PF00069">
    <property type="entry name" value="Pkinase"/>
    <property type="match status" value="2"/>
</dbReference>
<dbReference type="InterPro" id="IPR017892">
    <property type="entry name" value="Pkinase_C"/>
</dbReference>
<keyword evidence="9 12" id="KW-0067">ATP-binding</keyword>
<evidence type="ECO:0000256" key="13">
    <source>
        <dbReference type="SAM" id="MobiDB-lite"/>
    </source>
</evidence>
<dbReference type="PROSITE" id="PS50011">
    <property type="entry name" value="PROTEIN_KINASE_DOM"/>
    <property type="match status" value="2"/>
</dbReference>
<keyword evidence="5" id="KW-0808">Transferase</keyword>
<feature type="domain" description="Protein kinase" evidence="14">
    <location>
        <begin position="1"/>
        <end position="302"/>
    </location>
</feature>
<gene>
    <name evidence="16" type="ORF">OSB1V03_LOCUS344</name>
</gene>
<dbReference type="CDD" id="cd14092">
    <property type="entry name" value="STKc_MSK_C"/>
    <property type="match status" value="1"/>
</dbReference>
<feature type="compositionally biased region" description="Polar residues" evidence="13">
    <location>
        <begin position="15"/>
        <end position="35"/>
    </location>
</feature>
<feature type="region of interest" description="Disordered" evidence="13">
    <location>
        <begin position="761"/>
        <end position="816"/>
    </location>
</feature>
<dbReference type="InterPro" id="IPR000719">
    <property type="entry name" value="Prot_kinase_dom"/>
</dbReference>
<feature type="region of interest" description="Disordered" evidence="13">
    <location>
        <begin position="927"/>
        <end position="978"/>
    </location>
</feature>
<feature type="compositionally biased region" description="Basic residues" evidence="13">
    <location>
        <begin position="967"/>
        <end position="978"/>
    </location>
</feature>
<evidence type="ECO:0000256" key="9">
    <source>
        <dbReference type="ARBA" id="ARBA00022840"/>
    </source>
</evidence>
<dbReference type="Gene3D" id="3.30.200.20">
    <property type="entry name" value="Phosphorylase Kinase, domain 1"/>
    <property type="match status" value="1"/>
</dbReference>
<evidence type="ECO:0000256" key="4">
    <source>
        <dbReference type="ARBA" id="ARBA00022553"/>
    </source>
</evidence>
<organism evidence="16">
    <name type="scientific">Medioppia subpectinata</name>
    <dbReference type="NCBI Taxonomy" id="1979941"/>
    <lineage>
        <taxon>Eukaryota</taxon>
        <taxon>Metazoa</taxon>
        <taxon>Ecdysozoa</taxon>
        <taxon>Arthropoda</taxon>
        <taxon>Chelicerata</taxon>
        <taxon>Arachnida</taxon>
        <taxon>Acari</taxon>
        <taxon>Acariformes</taxon>
        <taxon>Sarcoptiformes</taxon>
        <taxon>Oribatida</taxon>
        <taxon>Brachypylina</taxon>
        <taxon>Oppioidea</taxon>
        <taxon>Oppiidae</taxon>
        <taxon>Medioppia</taxon>
    </lineage>
</organism>
<dbReference type="AlphaFoldDB" id="A0A7R9KBX9"/>
<dbReference type="PANTHER" id="PTHR24351">
    <property type="entry name" value="RIBOSOMAL PROTEIN S6 KINASE"/>
    <property type="match status" value="1"/>
</dbReference>